<organism evidence="15 16">
    <name type="scientific">Microbispora amethystogenes</name>
    <dbReference type="NCBI Taxonomy" id="1427754"/>
    <lineage>
        <taxon>Bacteria</taxon>
        <taxon>Bacillati</taxon>
        <taxon>Actinomycetota</taxon>
        <taxon>Actinomycetes</taxon>
        <taxon>Streptosporangiales</taxon>
        <taxon>Streptosporangiaceae</taxon>
        <taxon>Microbispora</taxon>
    </lineage>
</organism>
<evidence type="ECO:0000256" key="12">
    <source>
        <dbReference type="SAM" id="Phobius"/>
    </source>
</evidence>
<dbReference type="Pfam" id="PF00512">
    <property type="entry name" value="HisKA"/>
    <property type="match status" value="1"/>
</dbReference>
<comment type="caution">
    <text evidence="15">The sequence shown here is derived from an EMBL/GenBank/DDBJ whole genome shotgun (WGS) entry which is preliminary data.</text>
</comment>
<evidence type="ECO:0000256" key="9">
    <source>
        <dbReference type="ARBA" id="ARBA00023012"/>
    </source>
</evidence>
<dbReference type="InterPro" id="IPR036097">
    <property type="entry name" value="HisK_dim/P_sf"/>
</dbReference>
<dbReference type="InterPro" id="IPR003660">
    <property type="entry name" value="HAMP_dom"/>
</dbReference>
<dbReference type="InterPro" id="IPR036890">
    <property type="entry name" value="HATPase_C_sf"/>
</dbReference>
<evidence type="ECO:0000256" key="6">
    <source>
        <dbReference type="ARBA" id="ARBA00022692"/>
    </source>
</evidence>
<dbReference type="PROSITE" id="PS50109">
    <property type="entry name" value="HIS_KIN"/>
    <property type="match status" value="1"/>
</dbReference>
<gene>
    <name evidence="15" type="ORF">Mam01_22270</name>
</gene>
<evidence type="ECO:0000256" key="2">
    <source>
        <dbReference type="ARBA" id="ARBA00004236"/>
    </source>
</evidence>
<feature type="compositionally biased region" description="Basic and acidic residues" evidence="11">
    <location>
        <begin position="552"/>
        <end position="561"/>
    </location>
</feature>
<evidence type="ECO:0000313" key="16">
    <source>
        <dbReference type="Proteomes" id="UP000651728"/>
    </source>
</evidence>
<dbReference type="InterPro" id="IPR003661">
    <property type="entry name" value="HisK_dim/P_dom"/>
</dbReference>
<dbReference type="Pfam" id="PF00672">
    <property type="entry name" value="HAMP"/>
    <property type="match status" value="1"/>
</dbReference>
<dbReference type="PANTHER" id="PTHR45436:SF5">
    <property type="entry name" value="SENSOR HISTIDINE KINASE TRCS"/>
    <property type="match status" value="1"/>
</dbReference>
<dbReference type="PRINTS" id="PR00344">
    <property type="entry name" value="BCTRLSENSOR"/>
</dbReference>
<dbReference type="PANTHER" id="PTHR45436">
    <property type="entry name" value="SENSOR HISTIDINE KINASE YKOH"/>
    <property type="match status" value="1"/>
</dbReference>
<dbReference type="EMBL" id="BOOB01000014">
    <property type="protein sequence ID" value="GIH32063.1"/>
    <property type="molecule type" value="Genomic_DNA"/>
</dbReference>
<name>A0ABQ4FB83_9ACTN</name>
<dbReference type="Gene3D" id="6.10.340.10">
    <property type="match status" value="1"/>
</dbReference>
<dbReference type="Proteomes" id="UP000651728">
    <property type="component" value="Unassembled WGS sequence"/>
</dbReference>
<keyword evidence="8 12" id="KW-1133">Transmembrane helix</keyword>
<dbReference type="SMART" id="SM00304">
    <property type="entry name" value="HAMP"/>
    <property type="match status" value="1"/>
</dbReference>
<feature type="region of interest" description="Disordered" evidence="11">
    <location>
        <begin position="154"/>
        <end position="181"/>
    </location>
</feature>
<dbReference type="SMART" id="SM00387">
    <property type="entry name" value="HATPase_c"/>
    <property type="match status" value="1"/>
</dbReference>
<dbReference type="InterPro" id="IPR004358">
    <property type="entry name" value="Sig_transdc_His_kin-like_C"/>
</dbReference>
<dbReference type="InterPro" id="IPR050428">
    <property type="entry name" value="TCS_sensor_his_kinase"/>
</dbReference>
<feature type="region of interest" description="Disordered" evidence="11">
    <location>
        <begin position="426"/>
        <end position="458"/>
    </location>
</feature>
<dbReference type="SUPFAM" id="SSF47384">
    <property type="entry name" value="Homodimeric domain of signal transducing histidine kinase"/>
    <property type="match status" value="1"/>
</dbReference>
<keyword evidence="7 15" id="KW-0418">Kinase</keyword>
<evidence type="ECO:0000256" key="8">
    <source>
        <dbReference type="ARBA" id="ARBA00022989"/>
    </source>
</evidence>
<feature type="domain" description="Histidine kinase" evidence="13">
    <location>
        <begin position="299"/>
        <end position="534"/>
    </location>
</feature>
<accession>A0ABQ4FB83</accession>
<sequence>MIRRTPRGRSLSLRGRLLLITLALLAAGLTVSGAVAVATLRAHLIERVDLQLGPMATLLSRVPALMVTAPLPGQNRVPLSALPGMDLIDQVYLAYLRADGTVEQEGGPWLRGRGPELPRLDAAAVRRLGGRPFDARDDHGAAWRVVAVPLAAPGSTPPRPVASGQTPDEPAGSAAQAATTESGTIGGGTVVVAASLGGVRSTVGRLTLVCAATAAALLTSLAVIGWFAVRRGLRPLRAIERTAAAIAAGDLSKRVPVPAAPHTEIGRLAAALNTMLAQLEAAFAGRERSQARMRRFVADASHELRTPLFGIKGFAELHRMGGLPDVDHTLGRIESEAVRLVRLVEDLLLLARLDEGDDALPMDLAPMDLRTLAADALHDLRALDPGRTVTLTGPDGGPAGAAPVRGDEARLRQVVSNLVGNAVAHTPPGTPVRIGVGTVHSSTGDSSTGDSGTGGAEGVLVIADEGPGLPPEEAERVFDRFYRVDGSRSRGGAGGAGLGLAIVRSIVAAHGGRVELRTTPGAGAAFRVALPIHPASPLKSSPASDASASPTGERRPRPASR</sequence>
<dbReference type="Gene3D" id="3.30.565.10">
    <property type="entry name" value="Histidine kinase-like ATPase, C-terminal domain"/>
    <property type="match status" value="1"/>
</dbReference>
<evidence type="ECO:0000256" key="11">
    <source>
        <dbReference type="SAM" id="MobiDB-lite"/>
    </source>
</evidence>
<keyword evidence="16" id="KW-1185">Reference proteome</keyword>
<feature type="compositionally biased region" description="Low complexity" evidence="11">
    <location>
        <begin position="435"/>
        <end position="450"/>
    </location>
</feature>
<evidence type="ECO:0000256" key="4">
    <source>
        <dbReference type="ARBA" id="ARBA00022553"/>
    </source>
</evidence>
<dbReference type="GO" id="GO:0016301">
    <property type="term" value="F:kinase activity"/>
    <property type="evidence" value="ECO:0007669"/>
    <property type="project" value="UniProtKB-KW"/>
</dbReference>
<evidence type="ECO:0000259" key="13">
    <source>
        <dbReference type="PROSITE" id="PS50109"/>
    </source>
</evidence>
<dbReference type="InterPro" id="IPR005467">
    <property type="entry name" value="His_kinase_dom"/>
</dbReference>
<evidence type="ECO:0000313" key="15">
    <source>
        <dbReference type="EMBL" id="GIH32063.1"/>
    </source>
</evidence>
<evidence type="ECO:0000256" key="1">
    <source>
        <dbReference type="ARBA" id="ARBA00000085"/>
    </source>
</evidence>
<dbReference type="Pfam" id="PF02518">
    <property type="entry name" value="HATPase_c"/>
    <property type="match status" value="1"/>
</dbReference>
<dbReference type="CDD" id="cd00075">
    <property type="entry name" value="HATPase"/>
    <property type="match status" value="1"/>
</dbReference>
<proteinExistence type="predicted"/>
<feature type="compositionally biased region" description="Low complexity" evidence="11">
    <location>
        <begin position="535"/>
        <end position="550"/>
    </location>
</feature>
<dbReference type="PROSITE" id="PS50885">
    <property type="entry name" value="HAMP"/>
    <property type="match status" value="1"/>
</dbReference>
<keyword evidence="6 12" id="KW-0812">Transmembrane</keyword>
<dbReference type="RefSeq" id="WP_204285252.1">
    <property type="nucleotide sequence ID" value="NZ_BAABEJ010000008.1"/>
</dbReference>
<feature type="transmembrane region" description="Helical" evidence="12">
    <location>
        <begin position="206"/>
        <end position="229"/>
    </location>
</feature>
<dbReference type="SUPFAM" id="SSF158472">
    <property type="entry name" value="HAMP domain-like"/>
    <property type="match status" value="1"/>
</dbReference>
<feature type="domain" description="HAMP" evidence="14">
    <location>
        <begin position="230"/>
        <end position="284"/>
    </location>
</feature>
<evidence type="ECO:0000256" key="10">
    <source>
        <dbReference type="ARBA" id="ARBA00023136"/>
    </source>
</evidence>
<dbReference type="Gene3D" id="1.10.287.130">
    <property type="match status" value="1"/>
</dbReference>
<keyword evidence="10 12" id="KW-0472">Membrane</keyword>
<comment type="subcellular location">
    <subcellularLocation>
        <location evidence="2">Cell membrane</location>
    </subcellularLocation>
</comment>
<comment type="catalytic activity">
    <reaction evidence="1">
        <text>ATP + protein L-histidine = ADP + protein N-phospho-L-histidine.</text>
        <dbReference type="EC" id="2.7.13.3"/>
    </reaction>
</comment>
<dbReference type="EC" id="2.7.13.3" evidence="3"/>
<evidence type="ECO:0000259" key="14">
    <source>
        <dbReference type="PROSITE" id="PS50885"/>
    </source>
</evidence>
<dbReference type="CDD" id="cd06225">
    <property type="entry name" value="HAMP"/>
    <property type="match status" value="1"/>
</dbReference>
<keyword evidence="9" id="KW-0902">Two-component regulatory system</keyword>
<feature type="region of interest" description="Disordered" evidence="11">
    <location>
        <begin position="533"/>
        <end position="561"/>
    </location>
</feature>
<evidence type="ECO:0000256" key="3">
    <source>
        <dbReference type="ARBA" id="ARBA00012438"/>
    </source>
</evidence>
<dbReference type="CDD" id="cd00082">
    <property type="entry name" value="HisKA"/>
    <property type="match status" value="1"/>
</dbReference>
<dbReference type="SUPFAM" id="SSF55874">
    <property type="entry name" value="ATPase domain of HSP90 chaperone/DNA topoisomerase II/histidine kinase"/>
    <property type="match status" value="1"/>
</dbReference>
<reference evidence="15 16" key="1">
    <citation type="submission" date="2021-01" db="EMBL/GenBank/DDBJ databases">
        <title>Whole genome shotgun sequence of Microbispora amethystogenes NBRC 101907.</title>
        <authorList>
            <person name="Komaki H."/>
            <person name="Tamura T."/>
        </authorList>
    </citation>
    <scope>NUCLEOTIDE SEQUENCE [LARGE SCALE GENOMIC DNA]</scope>
    <source>
        <strain evidence="15 16">NBRC 101907</strain>
    </source>
</reference>
<dbReference type="InterPro" id="IPR003594">
    <property type="entry name" value="HATPase_dom"/>
</dbReference>
<keyword evidence="5" id="KW-0808">Transferase</keyword>
<keyword evidence="4" id="KW-0597">Phosphoprotein</keyword>
<dbReference type="SMART" id="SM00388">
    <property type="entry name" value="HisKA"/>
    <property type="match status" value="1"/>
</dbReference>
<evidence type="ECO:0000256" key="5">
    <source>
        <dbReference type="ARBA" id="ARBA00022679"/>
    </source>
</evidence>
<evidence type="ECO:0000256" key="7">
    <source>
        <dbReference type="ARBA" id="ARBA00022777"/>
    </source>
</evidence>
<protein>
    <recommendedName>
        <fullName evidence="3">histidine kinase</fullName>
        <ecNumber evidence="3">2.7.13.3</ecNumber>
    </recommendedName>
</protein>